<evidence type="ECO:0000256" key="4">
    <source>
        <dbReference type="ARBA" id="ARBA00022989"/>
    </source>
</evidence>
<reference evidence="12 13" key="1">
    <citation type="journal article" date="2011" name="Front. Microbiol.">
        <title>Genomic signatures of strain selection and enhancement in Bacillus atrophaeus var. globigii, a historical biowarfare simulant.</title>
        <authorList>
            <person name="Gibbons H.S."/>
            <person name="Broomall S.M."/>
            <person name="McNew L.A."/>
            <person name="Daligault H."/>
            <person name="Chapman C."/>
            <person name="Bruce D."/>
            <person name="Karavis M."/>
            <person name="Krepps M."/>
            <person name="McGregor P.A."/>
            <person name="Hong C."/>
            <person name="Park K.H."/>
            <person name="Akmal A."/>
            <person name="Feldman A."/>
            <person name="Lin J.S."/>
            <person name="Chang W.E."/>
            <person name="Higgs B.W."/>
            <person name="Demirev P."/>
            <person name="Lindquist J."/>
            <person name="Liem A."/>
            <person name="Fochler E."/>
            <person name="Read T.D."/>
            <person name="Tapia R."/>
            <person name="Johnson S."/>
            <person name="Bishop-Lilly K.A."/>
            <person name="Detter C."/>
            <person name="Han C."/>
            <person name="Sozhamannan S."/>
            <person name="Rosenzweig C.N."/>
            <person name="Skowronski E.W."/>
        </authorList>
    </citation>
    <scope>NUCLEOTIDE SEQUENCE [LARGE SCALE GENOMIC DNA]</scope>
    <source>
        <strain evidence="12 13">1942</strain>
    </source>
</reference>
<organism evidence="12 13">
    <name type="scientific">Bacillus atrophaeus (strain 1942)</name>
    <dbReference type="NCBI Taxonomy" id="720555"/>
    <lineage>
        <taxon>Bacteria</taxon>
        <taxon>Bacillati</taxon>
        <taxon>Bacillota</taxon>
        <taxon>Bacilli</taxon>
        <taxon>Bacillales</taxon>
        <taxon>Bacillaceae</taxon>
        <taxon>Bacillus</taxon>
    </lineage>
</organism>
<evidence type="ECO:0000313" key="12">
    <source>
        <dbReference type="EMBL" id="ADP33896.1"/>
    </source>
</evidence>
<dbReference type="PANTHER" id="PTHR40038">
    <property type="entry name" value="MEMBRANE-ASSOCIATED PROTEIN TCAA"/>
    <property type="match status" value="1"/>
</dbReference>
<name>A0ABN3ZCR5_BACA1</name>
<dbReference type="Pfam" id="PF22813">
    <property type="entry name" value="TcaA_2nd"/>
    <property type="match status" value="1"/>
</dbReference>
<keyword evidence="2" id="KW-1003">Cell membrane</keyword>
<dbReference type="InterPro" id="IPR054528">
    <property type="entry name" value="TcaA_5th"/>
</dbReference>
<dbReference type="InterPro" id="IPR054529">
    <property type="entry name" value="TcaA_2nd"/>
</dbReference>
<dbReference type="InterPro" id="IPR026870">
    <property type="entry name" value="Zinc_ribbon_dom"/>
</dbReference>
<feature type="transmembrane region" description="Helical" evidence="6">
    <location>
        <begin position="55"/>
        <end position="72"/>
    </location>
</feature>
<gene>
    <name evidence="12" type="ordered locus">BATR1942_14870</name>
</gene>
<evidence type="ECO:0000259" key="7">
    <source>
        <dbReference type="Pfam" id="PF13240"/>
    </source>
</evidence>
<feature type="domain" description="Zinc-ribbon" evidence="7">
    <location>
        <begin position="3"/>
        <end position="25"/>
    </location>
</feature>
<evidence type="ECO:0000313" key="13">
    <source>
        <dbReference type="Proteomes" id="UP000006867"/>
    </source>
</evidence>
<dbReference type="PANTHER" id="PTHR40038:SF1">
    <property type="entry name" value="MEMBRANE-ASSOCIATED PROTEIN TCAA"/>
    <property type="match status" value="1"/>
</dbReference>
<dbReference type="Pfam" id="PF25155">
    <property type="entry name" value="NTF2_YvbJ"/>
    <property type="match status" value="1"/>
</dbReference>
<evidence type="ECO:0000256" key="2">
    <source>
        <dbReference type="ARBA" id="ARBA00022475"/>
    </source>
</evidence>
<dbReference type="Pfam" id="PF13240">
    <property type="entry name" value="Zn_Ribbon_1"/>
    <property type="match status" value="1"/>
</dbReference>
<protein>
    <recommendedName>
        <fullName evidence="14">Zinc-ribbon domain-containing protein</fullName>
    </recommendedName>
</protein>
<proteinExistence type="predicted"/>
<comment type="subcellular location">
    <subcellularLocation>
        <location evidence="1">Cell membrane</location>
        <topology evidence="1">Single-pass membrane protein</topology>
    </subcellularLocation>
</comment>
<feature type="domain" description="TcaA second" evidence="8">
    <location>
        <begin position="81"/>
        <end position="168"/>
    </location>
</feature>
<keyword evidence="4 6" id="KW-1133">Transmembrane helix</keyword>
<dbReference type="InterPro" id="IPR056902">
    <property type="entry name" value="NTF2_YvbJ"/>
</dbReference>
<evidence type="ECO:0000256" key="5">
    <source>
        <dbReference type="ARBA" id="ARBA00023136"/>
    </source>
</evidence>
<evidence type="ECO:0000259" key="11">
    <source>
        <dbReference type="Pfam" id="PF25155"/>
    </source>
</evidence>
<dbReference type="Pfam" id="PF22819">
    <property type="entry name" value="TcaA_5th"/>
    <property type="match status" value="1"/>
</dbReference>
<feature type="domain" description="TcaA 4th" evidence="10">
    <location>
        <begin position="172"/>
        <end position="233"/>
    </location>
</feature>
<keyword evidence="3 6" id="KW-0812">Transmembrane</keyword>
<dbReference type="Proteomes" id="UP000006867">
    <property type="component" value="Chromosome"/>
</dbReference>
<feature type="domain" description="TcaA 4th" evidence="10">
    <location>
        <begin position="261"/>
        <end position="318"/>
    </location>
</feature>
<feature type="domain" description="TcaA protein NTF2-like" evidence="9">
    <location>
        <begin position="494"/>
        <end position="604"/>
    </location>
</feature>
<evidence type="ECO:0000259" key="9">
    <source>
        <dbReference type="Pfam" id="PF22819"/>
    </source>
</evidence>
<dbReference type="Pfam" id="PF22820">
    <property type="entry name" value="TcaA_3rd_4th"/>
    <property type="match status" value="2"/>
</dbReference>
<evidence type="ECO:0000256" key="1">
    <source>
        <dbReference type="ARBA" id="ARBA00004162"/>
    </source>
</evidence>
<sequence>MFFCKECGQKNNEGAKFCKECGTPIGGSSIQAKKETASTAETRQAPRKPIPKKTIILWSSIAAACVILFAAYKTGAYLNSKDRLVDKFEQAVNNEDKDQIASLLTPVNDKLKLTKNNVKPFLAYLKDHPDKKNELFASLRDETAQKEIVYAEKDGKSLLVFDHYDLKIAPVYFEVTSNYKNTDLYVNKEDAGSVKKADQAQTLGPYIPGEYTVSAKLKNDVVDLVKKEEIQAVGDNSFRVDLSLEADDVTFSLADDIKDGKGELLINGKSIHKDPFKSVTYGPLLTDGSMTAAVEAEFPWGKTKTAGVPIDSKEMELTLIPDQDTQETIMNTIVKTTKQYSKALSDGNTAQMTEASASWKAEVKDNVDSMKNTDSYLKDKYLETDFDLDTFALSQKNDGTWQAAVTGKELHQSANYNDYTKPEMSDESPSYEYLLSYDKKQKKWTFEEAESTFDSAGTNIKKIKNDNAETYTSAWADSKGKKASVSPSTDDVTDEQVTSFMVDYLTNQSTAVNLNEFAVMEGNLEKGSSLYNDQQKLVKKLNSEGTTEVFIDVEVKSFSQSGSNIIIKTYEEFDITKSGGSTKRRTYNWTYTGTVKDGRIYLTSIQ</sequence>
<evidence type="ECO:0000256" key="3">
    <source>
        <dbReference type="ARBA" id="ARBA00022692"/>
    </source>
</evidence>
<evidence type="ECO:0000259" key="10">
    <source>
        <dbReference type="Pfam" id="PF22820"/>
    </source>
</evidence>
<dbReference type="RefSeq" id="WP_003326887.1">
    <property type="nucleotide sequence ID" value="NC_014639.1"/>
</dbReference>
<dbReference type="EMBL" id="CP002207">
    <property type="protein sequence ID" value="ADP33896.1"/>
    <property type="molecule type" value="Genomic_DNA"/>
</dbReference>
<evidence type="ECO:0000256" key="6">
    <source>
        <dbReference type="SAM" id="Phobius"/>
    </source>
</evidence>
<accession>A0ABN3ZCR5</accession>
<evidence type="ECO:0008006" key="14">
    <source>
        <dbReference type="Google" id="ProtNLM"/>
    </source>
</evidence>
<keyword evidence="13" id="KW-1185">Reference proteome</keyword>
<evidence type="ECO:0000259" key="8">
    <source>
        <dbReference type="Pfam" id="PF22813"/>
    </source>
</evidence>
<dbReference type="InterPro" id="IPR054530">
    <property type="entry name" value="TcaA_4th"/>
</dbReference>
<keyword evidence="5 6" id="KW-0472">Membrane</keyword>
<feature type="domain" description="YvbJ-like NTF2-like" evidence="11">
    <location>
        <begin position="329"/>
        <end position="448"/>
    </location>
</feature>